<evidence type="ECO:0000313" key="2">
    <source>
        <dbReference type="EMBL" id="PVY94520.1"/>
    </source>
</evidence>
<evidence type="ECO:0000313" key="3">
    <source>
        <dbReference type="Proteomes" id="UP000245793"/>
    </source>
</evidence>
<dbReference type="Proteomes" id="UP000245793">
    <property type="component" value="Unassembled WGS sequence"/>
</dbReference>
<proteinExistence type="predicted"/>
<protein>
    <submittedName>
        <fullName evidence="2">Uncharacterized protein</fullName>
    </submittedName>
</protein>
<keyword evidence="1" id="KW-0812">Transmembrane</keyword>
<reference evidence="2 3" key="1">
    <citation type="submission" date="2018-04" db="EMBL/GenBank/DDBJ databases">
        <title>Genomic Encyclopedia of Type Strains, Phase IV (KMG-IV): sequencing the most valuable type-strain genomes for metagenomic binning, comparative biology and taxonomic classification.</title>
        <authorList>
            <person name="Goeker M."/>
        </authorList>
    </citation>
    <scope>NUCLEOTIDE SEQUENCE [LARGE SCALE GENOMIC DNA]</scope>
    <source>
        <strain evidence="2 3">DSM 20705</strain>
    </source>
</reference>
<dbReference type="EMBL" id="QEKV01000004">
    <property type="protein sequence ID" value="PVY94520.1"/>
    <property type="molecule type" value="Genomic_DNA"/>
</dbReference>
<organism evidence="2 3">
    <name type="scientific">Ezakiella coagulans</name>
    <dbReference type="NCBI Taxonomy" id="46507"/>
    <lineage>
        <taxon>Bacteria</taxon>
        <taxon>Bacillati</taxon>
        <taxon>Bacillota</taxon>
        <taxon>Tissierellia</taxon>
        <taxon>Ezakiella</taxon>
    </lineage>
</organism>
<dbReference type="RefSeq" id="WP_034545466.1">
    <property type="nucleotide sequence ID" value="NZ_CP096650.1"/>
</dbReference>
<keyword evidence="1" id="KW-0472">Membrane</keyword>
<feature type="transmembrane region" description="Helical" evidence="1">
    <location>
        <begin position="71"/>
        <end position="90"/>
    </location>
</feature>
<feature type="transmembrane region" description="Helical" evidence="1">
    <location>
        <begin position="7"/>
        <end position="28"/>
    </location>
</feature>
<evidence type="ECO:0000256" key="1">
    <source>
        <dbReference type="SAM" id="Phobius"/>
    </source>
</evidence>
<sequence length="99" mass="11290">MEMIGRVTLTFIFLHLIVCILYFASNFYKKSDFLSFLKGLSWINLGGVLVIIGIIYNKIRKTNEGFGTMGIVELSLLLFLMVGYSGFITYKLNFSKKTN</sequence>
<gene>
    <name evidence="2" type="ORF">C7381_10421</name>
</gene>
<accession>A0A2U1E3J5</accession>
<keyword evidence="1" id="KW-1133">Transmembrane helix</keyword>
<comment type="caution">
    <text evidence="2">The sequence shown here is derived from an EMBL/GenBank/DDBJ whole genome shotgun (WGS) entry which is preliminary data.</text>
</comment>
<name>A0A2U1E3J5_9FIRM</name>
<feature type="transmembrane region" description="Helical" evidence="1">
    <location>
        <begin position="40"/>
        <end position="59"/>
    </location>
</feature>
<keyword evidence="3" id="KW-1185">Reference proteome</keyword>
<dbReference type="AlphaFoldDB" id="A0A2U1E3J5"/>